<dbReference type="RefSeq" id="XP_007916939.1">
    <property type="nucleotide sequence ID" value="XM_007918748.1"/>
</dbReference>
<reference evidence="3" key="1">
    <citation type="journal article" date="2013" name="Genome Announc.">
        <title>Draft genome sequence of the ascomycete Phaeoacremonium aleophilum strain UCR-PA7, a causal agent of the esca disease complex in grapevines.</title>
        <authorList>
            <person name="Blanco-Ulate B."/>
            <person name="Rolshausen P."/>
            <person name="Cantu D."/>
        </authorList>
    </citation>
    <scope>NUCLEOTIDE SEQUENCE [LARGE SCALE GENOMIC DNA]</scope>
    <source>
        <strain evidence="3">UCR-PA7</strain>
    </source>
</reference>
<dbReference type="GO" id="GO:0005829">
    <property type="term" value="C:cytosol"/>
    <property type="evidence" value="ECO:0007669"/>
    <property type="project" value="TreeGrafter"/>
</dbReference>
<proteinExistence type="predicted"/>
<dbReference type="HOGENOM" id="CLU_079475_1_1_1"/>
<keyword evidence="3" id="KW-1185">Reference proteome</keyword>
<dbReference type="InterPro" id="IPR003692">
    <property type="entry name" value="Hydantoinase_B"/>
</dbReference>
<feature type="domain" description="Hydantoinase B/oxoprolinase" evidence="1">
    <location>
        <begin position="14"/>
        <end position="169"/>
    </location>
</feature>
<evidence type="ECO:0000313" key="3">
    <source>
        <dbReference type="Proteomes" id="UP000014074"/>
    </source>
</evidence>
<evidence type="ECO:0000259" key="1">
    <source>
        <dbReference type="Pfam" id="PF02538"/>
    </source>
</evidence>
<name>R8BG53_PHAM7</name>
<dbReference type="PANTHER" id="PTHR11365:SF2">
    <property type="entry name" value="5-OXOPROLINASE"/>
    <property type="match status" value="1"/>
</dbReference>
<dbReference type="eggNOG" id="KOG1939">
    <property type="taxonomic scope" value="Eukaryota"/>
</dbReference>
<protein>
    <submittedName>
        <fullName evidence="2">Putative hydantoinase b oxoprolinase protein</fullName>
    </submittedName>
</protein>
<dbReference type="Proteomes" id="UP000014074">
    <property type="component" value="Unassembled WGS sequence"/>
</dbReference>
<dbReference type="EMBL" id="KB933223">
    <property type="protein sequence ID" value="EON98278.1"/>
    <property type="molecule type" value="Genomic_DNA"/>
</dbReference>
<dbReference type="PANTHER" id="PTHR11365">
    <property type="entry name" value="5-OXOPROLINASE RELATED"/>
    <property type="match status" value="1"/>
</dbReference>
<accession>R8BG53</accession>
<sequence length="174" mass="18535">MNGIQMYGGLKAKPGEKFAGYMFMYGETICGGSGAGPTWNGVSAIRTHMTNTRATDVEVLEKRIPVLVRKFGIRHGSGWLGLHSGGHGATRIIEARANMTFTLNTDRRATKPYGLAGGEPGKAGLNLALLDHPSGKKRLVNVGGKGVLNLRLGEQLQVNTPGRRGWGAPDSHES</sequence>
<dbReference type="OrthoDB" id="4526330at2759"/>
<dbReference type="GO" id="GO:0006749">
    <property type="term" value="P:glutathione metabolic process"/>
    <property type="evidence" value="ECO:0007669"/>
    <property type="project" value="TreeGrafter"/>
</dbReference>
<dbReference type="AlphaFoldDB" id="R8BG53"/>
<organism evidence="2 3">
    <name type="scientific">Phaeoacremonium minimum (strain UCR-PA7)</name>
    <name type="common">Esca disease fungus</name>
    <name type="synonym">Togninia minima</name>
    <dbReference type="NCBI Taxonomy" id="1286976"/>
    <lineage>
        <taxon>Eukaryota</taxon>
        <taxon>Fungi</taxon>
        <taxon>Dikarya</taxon>
        <taxon>Ascomycota</taxon>
        <taxon>Pezizomycotina</taxon>
        <taxon>Sordariomycetes</taxon>
        <taxon>Sordariomycetidae</taxon>
        <taxon>Togniniales</taxon>
        <taxon>Togniniaceae</taxon>
        <taxon>Phaeoacremonium</taxon>
    </lineage>
</organism>
<dbReference type="GO" id="GO:0017168">
    <property type="term" value="F:5-oxoprolinase (ATP-hydrolyzing) activity"/>
    <property type="evidence" value="ECO:0007669"/>
    <property type="project" value="TreeGrafter"/>
</dbReference>
<dbReference type="InterPro" id="IPR045079">
    <property type="entry name" value="Oxoprolinase-like"/>
</dbReference>
<evidence type="ECO:0000313" key="2">
    <source>
        <dbReference type="EMBL" id="EON98278.1"/>
    </source>
</evidence>
<dbReference type="GeneID" id="19326841"/>
<gene>
    <name evidence="2" type="ORF">UCRPA7_6209</name>
</gene>
<dbReference type="KEGG" id="tmn:UCRPA7_6209"/>
<dbReference type="Pfam" id="PF02538">
    <property type="entry name" value="Hydantoinase_B"/>
    <property type="match status" value="1"/>
</dbReference>